<gene>
    <name evidence="1" type="ORF">SAMN05216266_11715</name>
</gene>
<accession>A0A1I1BSB2</accession>
<name>A0A1I1BSB2_9PSEU</name>
<dbReference type="RefSeq" id="WP_091675874.1">
    <property type="nucleotide sequence ID" value="NZ_FOKG01000017.1"/>
</dbReference>
<organism evidence="1 2">
    <name type="scientific">Amycolatopsis marina</name>
    <dbReference type="NCBI Taxonomy" id="490629"/>
    <lineage>
        <taxon>Bacteria</taxon>
        <taxon>Bacillati</taxon>
        <taxon>Actinomycetota</taxon>
        <taxon>Actinomycetes</taxon>
        <taxon>Pseudonocardiales</taxon>
        <taxon>Pseudonocardiaceae</taxon>
        <taxon>Amycolatopsis</taxon>
    </lineage>
</organism>
<dbReference type="EMBL" id="FOKG01000017">
    <property type="protein sequence ID" value="SFB53309.1"/>
    <property type="molecule type" value="Genomic_DNA"/>
</dbReference>
<reference evidence="2" key="1">
    <citation type="submission" date="2016-10" db="EMBL/GenBank/DDBJ databases">
        <authorList>
            <person name="Varghese N."/>
            <person name="Submissions S."/>
        </authorList>
    </citation>
    <scope>NUCLEOTIDE SEQUENCE [LARGE SCALE GENOMIC DNA]</scope>
    <source>
        <strain evidence="2">CGMCC 4.3568</strain>
    </source>
</reference>
<evidence type="ECO:0000313" key="1">
    <source>
        <dbReference type="EMBL" id="SFB53309.1"/>
    </source>
</evidence>
<dbReference type="STRING" id="490629.SAMN05216266_11715"/>
<proteinExistence type="predicted"/>
<protein>
    <submittedName>
        <fullName evidence="1">Uncharacterized protein</fullName>
    </submittedName>
</protein>
<evidence type="ECO:0000313" key="2">
    <source>
        <dbReference type="Proteomes" id="UP000243799"/>
    </source>
</evidence>
<sequence>MWITHATVERRWQRLTRRSYRRGEATTGPAVIRHRVGTRYAVFTFPCCGARTWVDVALLAYHWLVPERPLVMRCGRRYDHRKLPGHKECDWAWTITIVPDDDGTTPATITWTA</sequence>
<dbReference type="OrthoDB" id="3626519at2"/>
<dbReference type="AlphaFoldDB" id="A0A1I1BSB2"/>
<keyword evidence="2" id="KW-1185">Reference proteome</keyword>
<dbReference type="Proteomes" id="UP000243799">
    <property type="component" value="Unassembled WGS sequence"/>
</dbReference>